<dbReference type="Gene3D" id="3.40.50.620">
    <property type="entry name" value="HUPs"/>
    <property type="match status" value="1"/>
</dbReference>
<dbReference type="RefSeq" id="WP_311770265.1">
    <property type="nucleotide sequence ID" value="NZ_JACHBT010000005.1"/>
</dbReference>
<comment type="function">
    <text evidence="6">Ligates lysine onto the cytidine present at position 34 of the AUA codon-specific tRNA(Ile) that contains the anticodon CAU, in an ATP-dependent manner. Cytidine is converted to lysidine, thus changing the amino acid specificity of the tRNA from methionine to isoleucine.</text>
</comment>
<dbReference type="CDD" id="cd01992">
    <property type="entry name" value="TilS_N"/>
    <property type="match status" value="1"/>
</dbReference>
<sequence>MTLRPLPGAAVARFRGDVERLVARACDGMTSADGARLALAVSGGADSMAMLRLAVAAFPERIIVATFDHRLRADSGAEAAMVAGVCATLDVPHHILTPAAPIAGNSVQMRARTARYVALGDWARGEDVNFLLTGHHADDQAETLLMRLQRASGLSGLAAIRAVRFDAFGAVLRPLLAWRRSELRALVEDSATPFVDDPSNQDPRHDRTKIRALLAATPALDPAALAASAGYLAEAEEVLARHAELRWSEGWRGPDRGLAIAGEPRDLRRRLVRRALAETRARLGVLHPPFDPDSANVEPLLDALAAGRTATQAGIMVRPGSAGWIFCAAPPRRSL</sequence>
<evidence type="ECO:0000313" key="9">
    <source>
        <dbReference type="Proteomes" id="UP000522313"/>
    </source>
</evidence>
<dbReference type="Pfam" id="PF01171">
    <property type="entry name" value="ATP_bind_3"/>
    <property type="match status" value="1"/>
</dbReference>
<dbReference type="SUPFAM" id="SSF52402">
    <property type="entry name" value="Adenine nucleotide alpha hydrolases-like"/>
    <property type="match status" value="1"/>
</dbReference>
<evidence type="ECO:0000313" key="8">
    <source>
        <dbReference type="EMBL" id="MBB6504271.1"/>
    </source>
</evidence>
<comment type="similarity">
    <text evidence="6">Belongs to the tRNA(Ile)-lysidine synthase family.</text>
</comment>
<dbReference type="InterPro" id="IPR012094">
    <property type="entry name" value="tRNA_Ile_lys_synt"/>
</dbReference>
<dbReference type="EC" id="6.3.4.19" evidence="6"/>
<evidence type="ECO:0000256" key="2">
    <source>
        <dbReference type="ARBA" id="ARBA00022694"/>
    </source>
</evidence>
<dbReference type="InterPro" id="IPR012795">
    <property type="entry name" value="tRNA_Ile_lys_synt_N"/>
</dbReference>
<accession>A0A7X0MMN3</accession>
<evidence type="ECO:0000256" key="3">
    <source>
        <dbReference type="ARBA" id="ARBA00022741"/>
    </source>
</evidence>
<evidence type="ECO:0000256" key="4">
    <source>
        <dbReference type="ARBA" id="ARBA00022840"/>
    </source>
</evidence>
<dbReference type="InterPro" id="IPR014729">
    <property type="entry name" value="Rossmann-like_a/b/a_fold"/>
</dbReference>
<dbReference type="EMBL" id="JACHBT010000005">
    <property type="protein sequence ID" value="MBB6504271.1"/>
    <property type="molecule type" value="Genomic_DNA"/>
</dbReference>
<organism evidence="8 9">
    <name type="scientific">Sphingomonas endophytica</name>
    <dbReference type="NCBI Taxonomy" id="869719"/>
    <lineage>
        <taxon>Bacteria</taxon>
        <taxon>Pseudomonadati</taxon>
        <taxon>Pseudomonadota</taxon>
        <taxon>Alphaproteobacteria</taxon>
        <taxon>Sphingomonadales</taxon>
        <taxon>Sphingomonadaceae</taxon>
        <taxon>Sphingomonas</taxon>
    </lineage>
</organism>
<dbReference type="GO" id="GO:0005737">
    <property type="term" value="C:cytoplasm"/>
    <property type="evidence" value="ECO:0007669"/>
    <property type="project" value="UniProtKB-SubCell"/>
</dbReference>
<dbReference type="Proteomes" id="UP000522313">
    <property type="component" value="Unassembled WGS sequence"/>
</dbReference>
<protein>
    <recommendedName>
        <fullName evidence="6">tRNA(Ile)-lysidine synthase</fullName>
        <ecNumber evidence="6">6.3.4.19</ecNumber>
    </recommendedName>
    <alternativeName>
        <fullName evidence="6">tRNA(Ile)-2-lysyl-cytidine synthase</fullName>
    </alternativeName>
    <alternativeName>
        <fullName evidence="6">tRNA(Ile)-lysidine synthetase</fullName>
    </alternativeName>
</protein>
<feature type="domain" description="tRNA(Ile)-lysidine/2-thiocytidine synthase N-terminal" evidence="7">
    <location>
        <begin position="37"/>
        <end position="212"/>
    </location>
</feature>
<proteinExistence type="inferred from homology"/>
<keyword evidence="1 6" id="KW-0436">Ligase</keyword>
<keyword evidence="2 6" id="KW-0819">tRNA processing</keyword>
<dbReference type="HAMAP" id="MF_01161">
    <property type="entry name" value="tRNA_Ile_lys_synt"/>
    <property type="match status" value="1"/>
</dbReference>
<keyword evidence="4 6" id="KW-0067">ATP-binding</keyword>
<dbReference type="PANTHER" id="PTHR43033">
    <property type="entry name" value="TRNA(ILE)-LYSIDINE SYNTHASE-RELATED"/>
    <property type="match status" value="1"/>
</dbReference>
<dbReference type="GO" id="GO:0006400">
    <property type="term" value="P:tRNA modification"/>
    <property type="evidence" value="ECO:0007669"/>
    <property type="project" value="UniProtKB-UniRule"/>
</dbReference>
<comment type="domain">
    <text evidence="6">The N-terminal region contains the highly conserved SGGXDS motif, predicted to be a P-loop motif involved in ATP binding.</text>
</comment>
<keyword evidence="3 6" id="KW-0547">Nucleotide-binding</keyword>
<reference evidence="8 9" key="2">
    <citation type="submission" date="2020-08" db="EMBL/GenBank/DDBJ databases">
        <authorList>
            <person name="Partida-Martinez L."/>
            <person name="Huntemann M."/>
            <person name="Clum A."/>
            <person name="Wang J."/>
            <person name="Palaniappan K."/>
            <person name="Ritter S."/>
            <person name="Chen I.-M."/>
            <person name="Stamatis D."/>
            <person name="Reddy T."/>
            <person name="O'Malley R."/>
            <person name="Daum C."/>
            <person name="Shapiro N."/>
            <person name="Ivanova N."/>
            <person name="Kyrpides N."/>
            <person name="Woyke T."/>
        </authorList>
    </citation>
    <scope>NUCLEOTIDE SEQUENCE [LARGE SCALE GENOMIC DNA]</scope>
    <source>
        <strain evidence="8 9">AS3.13</strain>
    </source>
</reference>
<comment type="caution">
    <text evidence="8">The sequence shown here is derived from an EMBL/GenBank/DDBJ whole genome shotgun (WGS) entry which is preliminary data.</text>
</comment>
<comment type="subcellular location">
    <subcellularLocation>
        <location evidence="6">Cytoplasm</location>
    </subcellularLocation>
</comment>
<feature type="binding site" evidence="6">
    <location>
        <begin position="42"/>
        <end position="47"/>
    </location>
    <ligand>
        <name>ATP</name>
        <dbReference type="ChEBI" id="CHEBI:30616"/>
    </ligand>
</feature>
<dbReference type="GO" id="GO:0032267">
    <property type="term" value="F:tRNA(Ile)-lysidine synthase activity"/>
    <property type="evidence" value="ECO:0007669"/>
    <property type="project" value="UniProtKB-EC"/>
</dbReference>
<evidence type="ECO:0000259" key="7">
    <source>
        <dbReference type="Pfam" id="PF01171"/>
    </source>
</evidence>
<keyword evidence="6" id="KW-0963">Cytoplasm</keyword>
<dbReference type="AlphaFoldDB" id="A0A7X0MMN3"/>
<evidence type="ECO:0000256" key="1">
    <source>
        <dbReference type="ARBA" id="ARBA00022598"/>
    </source>
</evidence>
<dbReference type="PANTHER" id="PTHR43033:SF1">
    <property type="entry name" value="TRNA(ILE)-LYSIDINE SYNTHASE-RELATED"/>
    <property type="match status" value="1"/>
</dbReference>
<evidence type="ECO:0000256" key="6">
    <source>
        <dbReference type="HAMAP-Rule" id="MF_01161"/>
    </source>
</evidence>
<dbReference type="GO" id="GO:0005524">
    <property type="term" value="F:ATP binding"/>
    <property type="evidence" value="ECO:0007669"/>
    <property type="project" value="UniProtKB-UniRule"/>
</dbReference>
<evidence type="ECO:0000256" key="5">
    <source>
        <dbReference type="ARBA" id="ARBA00048539"/>
    </source>
</evidence>
<gene>
    <name evidence="6" type="primary">tilS</name>
    <name evidence="8" type="ORF">F4693_001236</name>
</gene>
<comment type="catalytic activity">
    <reaction evidence="5 6">
        <text>cytidine(34) in tRNA(Ile2) + L-lysine + ATP = lysidine(34) in tRNA(Ile2) + AMP + diphosphate + H(+)</text>
        <dbReference type="Rhea" id="RHEA:43744"/>
        <dbReference type="Rhea" id="RHEA-COMP:10625"/>
        <dbReference type="Rhea" id="RHEA-COMP:10670"/>
        <dbReference type="ChEBI" id="CHEBI:15378"/>
        <dbReference type="ChEBI" id="CHEBI:30616"/>
        <dbReference type="ChEBI" id="CHEBI:32551"/>
        <dbReference type="ChEBI" id="CHEBI:33019"/>
        <dbReference type="ChEBI" id="CHEBI:82748"/>
        <dbReference type="ChEBI" id="CHEBI:83665"/>
        <dbReference type="ChEBI" id="CHEBI:456215"/>
        <dbReference type="EC" id="6.3.4.19"/>
    </reaction>
</comment>
<dbReference type="NCBIfam" id="TIGR02432">
    <property type="entry name" value="lysidine_TilS_N"/>
    <property type="match status" value="1"/>
</dbReference>
<dbReference type="InterPro" id="IPR011063">
    <property type="entry name" value="TilS/TtcA_N"/>
</dbReference>
<reference evidence="8 9" key="1">
    <citation type="submission" date="2020-08" db="EMBL/GenBank/DDBJ databases">
        <title>The Agave Microbiome: Exploring the role of microbial communities in plant adaptations to desert environments.</title>
        <authorList>
            <person name="Partida-Martinez L.P."/>
        </authorList>
    </citation>
    <scope>NUCLEOTIDE SEQUENCE [LARGE SCALE GENOMIC DNA]</scope>
    <source>
        <strain evidence="8 9">AS3.13</strain>
    </source>
</reference>
<name>A0A7X0MMN3_9SPHN</name>